<name>A0A4R6SMG8_LABRH</name>
<dbReference type="RefSeq" id="WP_133847276.1">
    <property type="nucleotide sequence ID" value="NZ_SNXZ01000001.1"/>
</dbReference>
<dbReference type="SUPFAM" id="SSF55729">
    <property type="entry name" value="Acyl-CoA N-acyltransferases (Nat)"/>
    <property type="match status" value="1"/>
</dbReference>
<protein>
    <submittedName>
        <fullName evidence="2">Ribosomal protein S18 acetylase RimI-like enzyme</fullName>
    </submittedName>
</protein>
<dbReference type="GO" id="GO:0016747">
    <property type="term" value="F:acyltransferase activity, transferring groups other than amino-acyl groups"/>
    <property type="evidence" value="ECO:0007669"/>
    <property type="project" value="InterPro"/>
</dbReference>
<comment type="caution">
    <text evidence="2">The sequence shown here is derived from an EMBL/GenBank/DDBJ whole genome shotgun (WGS) entry which is preliminary data.</text>
</comment>
<dbReference type="Proteomes" id="UP000295444">
    <property type="component" value="Unassembled WGS sequence"/>
</dbReference>
<dbReference type="InterPro" id="IPR000182">
    <property type="entry name" value="GNAT_dom"/>
</dbReference>
<dbReference type="GO" id="GO:0005840">
    <property type="term" value="C:ribosome"/>
    <property type="evidence" value="ECO:0007669"/>
    <property type="project" value="UniProtKB-KW"/>
</dbReference>
<dbReference type="CDD" id="cd04301">
    <property type="entry name" value="NAT_SF"/>
    <property type="match status" value="1"/>
</dbReference>
<dbReference type="OrthoDB" id="3814600at2"/>
<dbReference type="Gene3D" id="3.40.630.30">
    <property type="match status" value="1"/>
</dbReference>
<keyword evidence="2" id="KW-0689">Ribosomal protein</keyword>
<accession>A0A4R6SMG8</accession>
<keyword evidence="2" id="KW-0687">Ribonucleoprotein</keyword>
<evidence type="ECO:0000313" key="3">
    <source>
        <dbReference type="Proteomes" id="UP000295444"/>
    </source>
</evidence>
<gene>
    <name evidence="2" type="ORF">EV186_101309</name>
</gene>
<dbReference type="PROSITE" id="PS51186">
    <property type="entry name" value="GNAT"/>
    <property type="match status" value="1"/>
</dbReference>
<reference evidence="2 3" key="1">
    <citation type="submission" date="2019-03" db="EMBL/GenBank/DDBJ databases">
        <title>Genomic Encyclopedia of Type Strains, Phase IV (KMG-IV): sequencing the most valuable type-strain genomes for metagenomic binning, comparative biology and taxonomic classification.</title>
        <authorList>
            <person name="Goeker M."/>
        </authorList>
    </citation>
    <scope>NUCLEOTIDE SEQUENCE [LARGE SCALE GENOMIC DNA]</scope>
    <source>
        <strain evidence="2 3">DSM 45361</strain>
    </source>
</reference>
<keyword evidence="3" id="KW-1185">Reference proteome</keyword>
<proteinExistence type="predicted"/>
<feature type="domain" description="N-acetyltransferase" evidence="1">
    <location>
        <begin position="121"/>
        <end position="257"/>
    </location>
</feature>
<evidence type="ECO:0000313" key="2">
    <source>
        <dbReference type="EMBL" id="TDQ04363.1"/>
    </source>
</evidence>
<dbReference type="EMBL" id="SNXZ01000001">
    <property type="protein sequence ID" value="TDQ04363.1"/>
    <property type="molecule type" value="Genomic_DNA"/>
</dbReference>
<sequence length="257" mass="26933">MPVPSLEDVPGLVAHHVRASLTRRDHERVGPFVAAFDPASTNPWRNYAVPDDGAQPTPADVAALIALFEARGLVPRLEYVPMAAPAVETALTTAGFTVEGRPPVMVSWPGSLPAPECPTGTTVRTVTSDAEFLAAATVQNEAYKASNPPTPSDVGRLRSCVDRGGFVGLATQTVTGSAVGSGLLDVPIDGIGELAAVGVLEAFRCRGIATALSLHLATTAHAQGLRLVWLEAAPEEENLYRRAGFVPAASKLWISRP</sequence>
<organism evidence="2 3">
    <name type="scientific">Labedaea rhizosphaerae</name>
    <dbReference type="NCBI Taxonomy" id="598644"/>
    <lineage>
        <taxon>Bacteria</taxon>
        <taxon>Bacillati</taxon>
        <taxon>Actinomycetota</taxon>
        <taxon>Actinomycetes</taxon>
        <taxon>Pseudonocardiales</taxon>
        <taxon>Pseudonocardiaceae</taxon>
        <taxon>Labedaea</taxon>
    </lineage>
</organism>
<dbReference type="InterPro" id="IPR016181">
    <property type="entry name" value="Acyl_CoA_acyltransferase"/>
</dbReference>
<dbReference type="AlphaFoldDB" id="A0A4R6SMG8"/>
<evidence type="ECO:0000259" key="1">
    <source>
        <dbReference type="PROSITE" id="PS51186"/>
    </source>
</evidence>
<dbReference type="Pfam" id="PF00583">
    <property type="entry name" value="Acetyltransf_1"/>
    <property type="match status" value="1"/>
</dbReference>